<dbReference type="Gene3D" id="3.40.50.300">
    <property type="entry name" value="P-loop containing nucleotide triphosphate hydrolases"/>
    <property type="match status" value="1"/>
</dbReference>
<keyword evidence="5" id="KW-0805">Transcription regulation</keyword>
<dbReference type="InterPro" id="IPR027417">
    <property type="entry name" value="P-loop_NTPase"/>
</dbReference>
<dbReference type="Gene3D" id="1.10.10.60">
    <property type="entry name" value="Homeodomain-like"/>
    <property type="match status" value="1"/>
</dbReference>
<dbReference type="SUPFAM" id="SSF52540">
    <property type="entry name" value="P-loop containing nucleoside triphosphate hydrolases"/>
    <property type="match status" value="1"/>
</dbReference>
<dbReference type="InterPro" id="IPR002197">
    <property type="entry name" value="HTH_Fis"/>
</dbReference>
<dbReference type="FunFam" id="3.40.50.300:FF:000006">
    <property type="entry name" value="DNA-binding transcriptional regulator NtrC"/>
    <property type="match status" value="1"/>
</dbReference>
<dbReference type="InterPro" id="IPR058031">
    <property type="entry name" value="AAA_lid_NorR"/>
</dbReference>
<feature type="domain" description="Sigma-54 factor interaction" evidence="8">
    <location>
        <begin position="145"/>
        <end position="374"/>
    </location>
</feature>
<dbReference type="SMART" id="SM00448">
    <property type="entry name" value="REC"/>
    <property type="match status" value="1"/>
</dbReference>
<dbReference type="PANTHER" id="PTHR32071">
    <property type="entry name" value="TRANSCRIPTIONAL REGULATORY PROTEIN"/>
    <property type="match status" value="1"/>
</dbReference>
<dbReference type="GO" id="GO:0006355">
    <property type="term" value="P:regulation of DNA-templated transcription"/>
    <property type="evidence" value="ECO:0007669"/>
    <property type="project" value="InterPro"/>
</dbReference>
<reference evidence="10 11" key="1">
    <citation type="submission" date="2020-07" db="EMBL/GenBank/DDBJ databases">
        <title>Genomic Encyclopedia of Type Strains, Phase IV (KMG-IV): sequencing the most valuable type-strain genomes for metagenomic binning, comparative biology and taxonomic classification.</title>
        <authorList>
            <person name="Goeker M."/>
        </authorList>
    </citation>
    <scope>NUCLEOTIDE SEQUENCE [LARGE SCALE GENOMIC DNA]</scope>
    <source>
        <strain evidence="10 11">DSM 17721</strain>
    </source>
</reference>
<dbReference type="InterPro" id="IPR003593">
    <property type="entry name" value="AAA+_ATPase"/>
</dbReference>
<dbReference type="SMART" id="SM00382">
    <property type="entry name" value="AAA"/>
    <property type="match status" value="1"/>
</dbReference>
<dbReference type="Pfam" id="PF02954">
    <property type="entry name" value="HTH_8"/>
    <property type="match status" value="1"/>
</dbReference>
<sequence>MDEHHILVVDDEPDMLELLARSLEPDLNCRVRTADSGKSALQTLEKSPFDLALIDIRMPGMDGLELLELIKRKWPELTVVMMTAYGSIEYAVQAMKQGAYDFVTKPFDHETLVFRLEKALERSRLISENRLLKQSDPHGPAFYGLVGQSDAMQSVFETIRMVAQTEMTVLITGESGTGKDLTARAIHSISSRSKGPFVAVNCPTVPEQILESELFGYKKGAFTHATQNKTGLFQEADGGTIFLDEIGDVSPAIQTKLLRVLQEREIKPLGDTRSVHVDVRIIASTNQDLKAKIRDGTFREDFFYRLAVLPVHLPPLRDRRNDIPLIAEHLLRKHRSRLNEPHKTFSSELMAHLKSRHWEGNVRELENIVIQAILFSSGRTINPQDLKHPVDDATAENQGCGYADVSHLPYREAKETVLHAFNAEYIGTLLQQTGGNVTRAAKKCGLERQSLQQIMRRYEISAEDYRS</sequence>
<dbReference type="Gene3D" id="3.40.50.2300">
    <property type="match status" value="1"/>
</dbReference>
<keyword evidence="4" id="KW-0902">Two-component regulatory system</keyword>
<feature type="domain" description="Response regulatory" evidence="9">
    <location>
        <begin position="5"/>
        <end position="120"/>
    </location>
</feature>
<name>A0A7W0CC68_9BACT</name>
<keyword evidence="1 7" id="KW-0597">Phosphoprotein</keyword>
<dbReference type="EMBL" id="JACDUS010000015">
    <property type="protein sequence ID" value="MBA2883045.1"/>
    <property type="molecule type" value="Genomic_DNA"/>
</dbReference>
<dbReference type="InterPro" id="IPR025943">
    <property type="entry name" value="Sigma_54_int_dom_ATP-bd_2"/>
</dbReference>
<dbReference type="SUPFAM" id="SSF52172">
    <property type="entry name" value="CheY-like"/>
    <property type="match status" value="1"/>
</dbReference>
<feature type="modified residue" description="4-aspartylphosphate" evidence="7">
    <location>
        <position position="55"/>
    </location>
</feature>
<dbReference type="RefSeq" id="WP_181552662.1">
    <property type="nucleotide sequence ID" value="NZ_JACDUS010000015.1"/>
</dbReference>
<keyword evidence="6" id="KW-0804">Transcription</keyword>
<dbReference type="GO" id="GO:0005524">
    <property type="term" value="F:ATP binding"/>
    <property type="evidence" value="ECO:0007669"/>
    <property type="project" value="UniProtKB-KW"/>
</dbReference>
<dbReference type="FunFam" id="3.40.50.2300:FF:000018">
    <property type="entry name" value="DNA-binding transcriptional regulator NtrC"/>
    <property type="match status" value="1"/>
</dbReference>
<protein>
    <submittedName>
        <fullName evidence="10">DNA-binding NtrC family response regulator</fullName>
    </submittedName>
</protein>
<dbReference type="GO" id="GO:0043565">
    <property type="term" value="F:sequence-specific DNA binding"/>
    <property type="evidence" value="ECO:0007669"/>
    <property type="project" value="InterPro"/>
</dbReference>
<organism evidence="10 11">
    <name type="scientific">Desulfosalsimonas propionicica</name>
    <dbReference type="NCBI Taxonomy" id="332175"/>
    <lineage>
        <taxon>Bacteria</taxon>
        <taxon>Pseudomonadati</taxon>
        <taxon>Thermodesulfobacteriota</taxon>
        <taxon>Desulfobacteria</taxon>
        <taxon>Desulfobacterales</taxon>
        <taxon>Desulfosalsimonadaceae</taxon>
        <taxon>Desulfosalsimonas</taxon>
    </lineage>
</organism>
<evidence type="ECO:0000259" key="8">
    <source>
        <dbReference type="PROSITE" id="PS50045"/>
    </source>
</evidence>
<dbReference type="Pfam" id="PF00072">
    <property type="entry name" value="Response_reg"/>
    <property type="match status" value="1"/>
</dbReference>
<keyword evidence="2" id="KW-0547">Nucleotide-binding</keyword>
<dbReference type="PRINTS" id="PR01590">
    <property type="entry name" value="HTHFIS"/>
</dbReference>
<evidence type="ECO:0000256" key="6">
    <source>
        <dbReference type="ARBA" id="ARBA00023163"/>
    </source>
</evidence>
<evidence type="ECO:0000256" key="4">
    <source>
        <dbReference type="ARBA" id="ARBA00023012"/>
    </source>
</evidence>
<keyword evidence="10" id="KW-0238">DNA-binding</keyword>
<dbReference type="AlphaFoldDB" id="A0A7W0CC68"/>
<keyword evidence="3" id="KW-0067">ATP-binding</keyword>
<evidence type="ECO:0000256" key="2">
    <source>
        <dbReference type="ARBA" id="ARBA00022741"/>
    </source>
</evidence>
<comment type="caution">
    <text evidence="10">The sequence shown here is derived from an EMBL/GenBank/DDBJ whole genome shotgun (WGS) entry which is preliminary data.</text>
</comment>
<dbReference type="InterPro" id="IPR011006">
    <property type="entry name" value="CheY-like_superfamily"/>
</dbReference>
<dbReference type="GO" id="GO:0000160">
    <property type="term" value="P:phosphorelay signal transduction system"/>
    <property type="evidence" value="ECO:0007669"/>
    <property type="project" value="UniProtKB-KW"/>
</dbReference>
<dbReference type="PROSITE" id="PS00676">
    <property type="entry name" value="SIGMA54_INTERACT_2"/>
    <property type="match status" value="1"/>
</dbReference>
<evidence type="ECO:0000256" key="1">
    <source>
        <dbReference type="ARBA" id="ARBA00022553"/>
    </source>
</evidence>
<dbReference type="Proteomes" id="UP000525298">
    <property type="component" value="Unassembled WGS sequence"/>
</dbReference>
<evidence type="ECO:0000256" key="3">
    <source>
        <dbReference type="ARBA" id="ARBA00022840"/>
    </source>
</evidence>
<evidence type="ECO:0000313" key="11">
    <source>
        <dbReference type="Proteomes" id="UP000525298"/>
    </source>
</evidence>
<dbReference type="InterPro" id="IPR002078">
    <property type="entry name" value="Sigma_54_int"/>
</dbReference>
<dbReference type="SUPFAM" id="SSF46689">
    <property type="entry name" value="Homeodomain-like"/>
    <property type="match status" value="1"/>
</dbReference>
<evidence type="ECO:0000259" key="9">
    <source>
        <dbReference type="PROSITE" id="PS50110"/>
    </source>
</evidence>
<evidence type="ECO:0000313" key="10">
    <source>
        <dbReference type="EMBL" id="MBA2883045.1"/>
    </source>
</evidence>
<accession>A0A7W0CC68</accession>
<dbReference type="Pfam" id="PF00158">
    <property type="entry name" value="Sigma54_activat"/>
    <property type="match status" value="1"/>
</dbReference>
<dbReference type="PROSITE" id="PS50045">
    <property type="entry name" value="SIGMA54_INTERACT_4"/>
    <property type="match status" value="1"/>
</dbReference>
<evidence type="ECO:0000256" key="5">
    <source>
        <dbReference type="ARBA" id="ARBA00023015"/>
    </source>
</evidence>
<dbReference type="InterPro" id="IPR009057">
    <property type="entry name" value="Homeodomain-like_sf"/>
</dbReference>
<evidence type="ECO:0000256" key="7">
    <source>
        <dbReference type="PROSITE-ProRule" id="PRU00169"/>
    </source>
</evidence>
<gene>
    <name evidence="10" type="ORF">HNR65_003402</name>
</gene>
<dbReference type="Pfam" id="PF25601">
    <property type="entry name" value="AAA_lid_14"/>
    <property type="match status" value="1"/>
</dbReference>
<dbReference type="CDD" id="cd00009">
    <property type="entry name" value="AAA"/>
    <property type="match status" value="1"/>
</dbReference>
<dbReference type="Gene3D" id="1.10.8.60">
    <property type="match status" value="1"/>
</dbReference>
<dbReference type="InterPro" id="IPR001789">
    <property type="entry name" value="Sig_transdc_resp-reg_receiver"/>
</dbReference>
<dbReference type="PROSITE" id="PS50110">
    <property type="entry name" value="RESPONSE_REGULATORY"/>
    <property type="match status" value="1"/>
</dbReference>
<keyword evidence="11" id="KW-1185">Reference proteome</keyword>
<proteinExistence type="predicted"/>